<dbReference type="GeneID" id="20242220"/>
<dbReference type="RefSeq" id="XP_009048309.1">
    <property type="nucleotide sequence ID" value="XM_009050061.1"/>
</dbReference>
<gene>
    <name evidence="1" type="ORF">LOTGIDRAFT_172876</name>
</gene>
<sequence length="184" mass="21340">MQLKKILLKKEELYESETNLLISRTLQEVMICKLNELKEQLKQCDKSKSRWSKIATTLKPNIKTPLDWVLYSHNDHFCLLKRSEETLGIKEIEGCLIKYNQVMKSMINPAIINNLIAPSLSPKVDIVRAGGRIIKILDGIVYEENFKTPPFKDYILTLKEKRNEYKQQGNTVDSNCMKLLGNLR</sequence>
<reference evidence="1 2" key="1">
    <citation type="journal article" date="2013" name="Nature">
        <title>Insights into bilaterian evolution from three spiralian genomes.</title>
        <authorList>
            <person name="Simakov O."/>
            <person name="Marletaz F."/>
            <person name="Cho S.J."/>
            <person name="Edsinger-Gonzales E."/>
            <person name="Havlak P."/>
            <person name="Hellsten U."/>
            <person name="Kuo D.H."/>
            <person name="Larsson T."/>
            <person name="Lv J."/>
            <person name="Arendt D."/>
            <person name="Savage R."/>
            <person name="Osoegawa K."/>
            <person name="de Jong P."/>
            <person name="Grimwood J."/>
            <person name="Chapman J.A."/>
            <person name="Shapiro H."/>
            <person name="Aerts A."/>
            <person name="Otillar R.P."/>
            <person name="Terry A.Y."/>
            <person name="Boore J.L."/>
            <person name="Grigoriev I.V."/>
            <person name="Lindberg D.R."/>
            <person name="Seaver E.C."/>
            <person name="Weisblat D.A."/>
            <person name="Putnam N.H."/>
            <person name="Rokhsar D.S."/>
        </authorList>
    </citation>
    <scope>NUCLEOTIDE SEQUENCE [LARGE SCALE GENOMIC DNA]</scope>
</reference>
<keyword evidence="2" id="KW-1185">Reference proteome</keyword>
<dbReference type="EMBL" id="KB200576">
    <property type="protein sequence ID" value="ESP01044.1"/>
    <property type="molecule type" value="Genomic_DNA"/>
</dbReference>
<dbReference type="KEGG" id="lgi:LOTGIDRAFT_172876"/>
<name>V4AAM7_LOTGI</name>
<accession>V4AAM7</accession>
<dbReference type="AlphaFoldDB" id="V4AAM7"/>
<dbReference type="Proteomes" id="UP000030746">
    <property type="component" value="Unassembled WGS sequence"/>
</dbReference>
<dbReference type="HOGENOM" id="CLU_1469825_0_0_1"/>
<organism evidence="1 2">
    <name type="scientific">Lottia gigantea</name>
    <name type="common">Giant owl limpet</name>
    <dbReference type="NCBI Taxonomy" id="225164"/>
    <lineage>
        <taxon>Eukaryota</taxon>
        <taxon>Metazoa</taxon>
        <taxon>Spiralia</taxon>
        <taxon>Lophotrochozoa</taxon>
        <taxon>Mollusca</taxon>
        <taxon>Gastropoda</taxon>
        <taxon>Patellogastropoda</taxon>
        <taxon>Lottioidea</taxon>
        <taxon>Lottiidae</taxon>
        <taxon>Lottia</taxon>
    </lineage>
</organism>
<proteinExistence type="predicted"/>
<dbReference type="CTD" id="20242220"/>
<protein>
    <submittedName>
        <fullName evidence="1">Uncharacterized protein</fullName>
    </submittedName>
</protein>
<evidence type="ECO:0000313" key="1">
    <source>
        <dbReference type="EMBL" id="ESP01044.1"/>
    </source>
</evidence>
<evidence type="ECO:0000313" key="2">
    <source>
        <dbReference type="Proteomes" id="UP000030746"/>
    </source>
</evidence>